<name>A0A7J6KTW4_PERCH</name>
<dbReference type="EMBL" id="JAAPAO010001357">
    <property type="protein sequence ID" value="KAF4650049.1"/>
    <property type="molecule type" value="Genomic_DNA"/>
</dbReference>
<organism evidence="2 3">
    <name type="scientific">Perkinsus chesapeaki</name>
    <name type="common">Clam parasite</name>
    <name type="synonym">Perkinsus andrewsi</name>
    <dbReference type="NCBI Taxonomy" id="330153"/>
    <lineage>
        <taxon>Eukaryota</taxon>
        <taxon>Sar</taxon>
        <taxon>Alveolata</taxon>
        <taxon>Perkinsozoa</taxon>
        <taxon>Perkinsea</taxon>
        <taxon>Perkinsida</taxon>
        <taxon>Perkinsidae</taxon>
        <taxon>Perkinsus</taxon>
    </lineage>
</organism>
<feature type="region of interest" description="Disordered" evidence="1">
    <location>
        <begin position="1"/>
        <end position="40"/>
    </location>
</feature>
<evidence type="ECO:0000313" key="3">
    <source>
        <dbReference type="Proteomes" id="UP000591131"/>
    </source>
</evidence>
<protein>
    <submittedName>
        <fullName evidence="2">Uncharacterized protein</fullName>
    </submittedName>
</protein>
<feature type="non-terminal residue" evidence="2">
    <location>
        <position position="130"/>
    </location>
</feature>
<proteinExistence type="predicted"/>
<feature type="compositionally biased region" description="Basic and acidic residues" evidence="1">
    <location>
        <begin position="30"/>
        <end position="40"/>
    </location>
</feature>
<comment type="caution">
    <text evidence="2">The sequence shown here is derived from an EMBL/GenBank/DDBJ whole genome shotgun (WGS) entry which is preliminary data.</text>
</comment>
<keyword evidence="3" id="KW-1185">Reference proteome</keyword>
<feature type="region of interest" description="Disordered" evidence="1">
    <location>
        <begin position="66"/>
        <end position="109"/>
    </location>
</feature>
<accession>A0A7J6KTW4</accession>
<feature type="compositionally biased region" description="Basic residues" evidence="1">
    <location>
        <begin position="66"/>
        <end position="75"/>
    </location>
</feature>
<gene>
    <name evidence="2" type="ORF">FOL47_001477</name>
</gene>
<sequence>MSPPEGIARVSYTGRDPRVGLKRRRSSGGEARERSPKMARRLEPTMVVGVKRKRVDGLVRSPVVRRRRLVSPRGKRGSEGEGNEGAVKRRRMEVLLEDEGSKGSAEGMKSGLMIELERIEGLGRGADPIE</sequence>
<evidence type="ECO:0000313" key="2">
    <source>
        <dbReference type="EMBL" id="KAF4650049.1"/>
    </source>
</evidence>
<evidence type="ECO:0000256" key="1">
    <source>
        <dbReference type="SAM" id="MobiDB-lite"/>
    </source>
</evidence>
<reference evidence="2 3" key="1">
    <citation type="submission" date="2020-04" db="EMBL/GenBank/DDBJ databases">
        <title>Perkinsus chesapeaki whole genome sequence.</title>
        <authorList>
            <person name="Bogema D.R."/>
        </authorList>
    </citation>
    <scope>NUCLEOTIDE SEQUENCE [LARGE SCALE GENOMIC DNA]</scope>
    <source>
        <strain evidence="2">ATCC PRA-425</strain>
    </source>
</reference>
<dbReference type="Proteomes" id="UP000591131">
    <property type="component" value="Unassembled WGS sequence"/>
</dbReference>
<dbReference type="AlphaFoldDB" id="A0A7J6KTW4"/>